<dbReference type="WBParaSite" id="SVE_0790900.1">
    <property type="protein sequence ID" value="SVE_0790900.1"/>
    <property type="gene ID" value="SVE_0790900"/>
</dbReference>
<evidence type="ECO:0000313" key="2">
    <source>
        <dbReference type="WBParaSite" id="SVE_0790900.1"/>
    </source>
</evidence>
<accession>A0A0K0FGA8</accession>
<reference evidence="1" key="1">
    <citation type="submission" date="2014-07" db="EMBL/GenBank/DDBJ databases">
        <authorList>
            <person name="Martin A.A"/>
            <person name="De Silva N."/>
        </authorList>
    </citation>
    <scope>NUCLEOTIDE SEQUENCE</scope>
</reference>
<name>A0A0K0FGA8_STRVS</name>
<sequence>MDNILLKTFLFSTFTLQMGLQSEFHYEEVSRLKPFNNTIVFNKELHYDCNSKSMKHFKFYFPKVCTDYAKYSWHMEIKNVYKYHMHNKTCTKSRHILFVSEDFVIITVIEKRNNISYKLTNVISDKNVSSNPCCIKENGKMEQFTDNYFMDVQRINFWQSDFNDTNSVDVSLITGEFYEQYFDDDMDLTNFARLIIPDDRERITKNHIKNNISNISDTIFKKICAECRKFIIDFLSKRNETDKFLRNYLNMKNIINLSYNNNEHQYVYEMKFCRKVNVIEKIINDGYEGNICYTRVPVVTEDKGIRFADD</sequence>
<protein>
    <submittedName>
        <fullName evidence="2">Fam-a protein</fullName>
    </submittedName>
</protein>
<organism evidence="1 2">
    <name type="scientific">Strongyloides venezuelensis</name>
    <name type="common">Threadworm</name>
    <dbReference type="NCBI Taxonomy" id="75913"/>
    <lineage>
        <taxon>Eukaryota</taxon>
        <taxon>Metazoa</taxon>
        <taxon>Ecdysozoa</taxon>
        <taxon>Nematoda</taxon>
        <taxon>Chromadorea</taxon>
        <taxon>Rhabditida</taxon>
        <taxon>Tylenchina</taxon>
        <taxon>Panagrolaimomorpha</taxon>
        <taxon>Strongyloidoidea</taxon>
        <taxon>Strongyloididae</taxon>
        <taxon>Strongyloides</taxon>
    </lineage>
</organism>
<evidence type="ECO:0000313" key="1">
    <source>
        <dbReference type="Proteomes" id="UP000035680"/>
    </source>
</evidence>
<dbReference type="Proteomes" id="UP000035680">
    <property type="component" value="Unassembled WGS sequence"/>
</dbReference>
<keyword evidence="1" id="KW-1185">Reference proteome</keyword>
<reference evidence="2" key="2">
    <citation type="submission" date="2015-08" db="UniProtKB">
        <authorList>
            <consortium name="WormBaseParasite"/>
        </authorList>
    </citation>
    <scope>IDENTIFICATION</scope>
</reference>
<dbReference type="AlphaFoldDB" id="A0A0K0FGA8"/>
<proteinExistence type="predicted"/>